<sequence>MPAESFEEEGLERIPDLRLSQWLFQAGLNRTATKSRPLLTNLIMDVVKSESMFDLMQFILLLSCLGFLFCRYWNANQRGLSYILDMTPFYKIVCKQLHLLENQKLIAEMQKANDEKFKELDENIKKAEESDGETEIREAMIAKAHYLSKIGNKTDALAQFRAILDKTVLPGCRLDITFHLIRMGFFHNDRDLITANIEKANSLIEEGGDWDRRNRLKVYRGLHSLSIRDFDASAKHFLDAVATFTSYELMDYKSFIIYTVLTSMIALKRQDLRAKVIMGSEIQEVLHSLPAVREYLMSLFECRYADFFLYLAGVEQFMHSDRYLAAHARYYVREMRIRAYTQHLDSYSSLSLESMAATFGVTMSFLDAELSRFIANGRIACKIDKVTGIVETTRPDNVNSQYQAMIKHGDVLLNRIQKLSQVINI</sequence>
<keyword evidence="7" id="KW-1185">Reference proteome</keyword>
<dbReference type="InterPro" id="IPR000717">
    <property type="entry name" value="PCI_dom"/>
</dbReference>
<dbReference type="InterPro" id="IPR036390">
    <property type="entry name" value="WH_DNA-bd_sf"/>
</dbReference>
<feature type="coiled-coil region" evidence="4">
    <location>
        <begin position="95"/>
        <end position="130"/>
    </location>
</feature>
<dbReference type="Pfam" id="PF10602">
    <property type="entry name" value="RPN7"/>
    <property type="match status" value="1"/>
</dbReference>
<dbReference type="GO" id="GO:0043161">
    <property type="term" value="P:proteasome-mediated ubiquitin-dependent protein catabolic process"/>
    <property type="evidence" value="ECO:0007669"/>
    <property type="project" value="TreeGrafter"/>
</dbReference>
<evidence type="ECO:0000259" key="5">
    <source>
        <dbReference type="PROSITE" id="PS50250"/>
    </source>
</evidence>
<dbReference type="PANTHER" id="PTHR14145:SF1">
    <property type="entry name" value="26S PROTEASOME NON-ATPASE REGULATORY SUBUNIT 6"/>
    <property type="match status" value="1"/>
</dbReference>
<dbReference type="GO" id="GO:0005838">
    <property type="term" value="C:proteasome regulatory particle"/>
    <property type="evidence" value="ECO:0007669"/>
    <property type="project" value="TreeGrafter"/>
</dbReference>
<reference evidence="8" key="1">
    <citation type="submission" date="2017-02" db="UniProtKB">
        <authorList>
            <consortium name="WormBaseParasite"/>
        </authorList>
    </citation>
    <scope>IDENTIFICATION</scope>
</reference>
<evidence type="ECO:0000256" key="2">
    <source>
        <dbReference type="ARBA" id="ARBA00014932"/>
    </source>
</evidence>
<dbReference type="InterPro" id="IPR045135">
    <property type="entry name" value="Rpn7_N"/>
</dbReference>
<dbReference type="OrthoDB" id="1452at2759"/>
<dbReference type="STRING" id="6205.A0A0R3WN03"/>
<name>A0A0R3WN03_HYDTA</name>
<dbReference type="Pfam" id="PF21154">
    <property type="entry name" value="RPN7_PSMD6_C"/>
    <property type="match status" value="1"/>
</dbReference>
<dbReference type="WBParaSite" id="TTAC_0000214101-mRNA-1">
    <property type="protein sequence ID" value="TTAC_0000214101-mRNA-1"/>
    <property type="gene ID" value="TTAC_0000214101"/>
</dbReference>
<dbReference type="InterPro" id="IPR049549">
    <property type="entry name" value="RPN7_PSMD6_C"/>
</dbReference>
<organism evidence="8">
    <name type="scientific">Hydatigena taeniaeformis</name>
    <name type="common">Feline tapeworm</name>
    <name type="synonym">Taenia taeniaeformis</name>
    <dbReference type="NCBI Taxonomy" id="6205"/>
    <lineage>
        <taxon>Eukaryota</taxon>
        <taxon>Metazoa</taxon>
        <taxon>Spiralia</taxon>
        <taxon>Lophotrochozoa</taxon>
        <taxon>Platyhelminthes</taxon>
        <taxon>Cestoda</taxon>
        <taxon>Eucestoda</taxon>
        <taxon>Cyclophyllidea</taxon>
        <taxon>Taeniidae</taxon>
        <taxon>Hydatigera</taxon>
    </lineage>
</organism>
<evidence type="ECO:0000313" key="7">
    <source>
        <dbReference type="Proteomes" id="UP000274429"/>
    </source>
</evidence>
<feature type="domain" description="PCI" evidence="5">
    <location>
        <begin position="229"/>
        <end position="397"/>
    </location>
</feature>
<proteinExistence type="inferred from homology"/>
<dbReference type="FunFam" id="1.25.40.570:FF:000005">
    <property type="entry name" value="26S proteasome regulatory subunit N7"/>
    <property type="match status" value="1"/>
</dbReference>
<dbReference type="AlphaFoldDB" id="A0A0R3WN03"/>
<dbReference type="PROSITE" id="PS50250">
    <property type="entry name" value="PCI"/>
    <property type="match status" value="1"/>
</dbReference>
<evidence type="ECO:0000256" key="3">
    <source>
        <dbReference type="ARBA" id="ARBA00022942"/>
    </source>
</evidence>
<dbReference type="InterPro" id="IPR019585">
    <property type="entry name" value="Rpn7/CSN1"/>
</dbReference>
<dbReference type="SUPFAM" id="SSF46785">
    <property type="entry name" value="Winged helix' DNA-binding domain"/>
    <property type="match status" value="1"/>
</dbReference>
<keyword evidence="4" id="KW-0175">Coiled coil</keyword>
<evidence type="ECO:0000313" key="6">
    <source>
        <dbReference type="EMBL" id="VDM18979.1"/>
    </source>
</evidence>
<accession>A0A0R3WN03</accession>
<evidence type="ECO:0000256" key="4">
    <source>
        <dbReference type="SAM" id="Coils"/>
    </source>
</evidence>
<dbReference type="Proteomes" id="UP000274429">
    <property type="component" value="Unassembled WGS sequence"/>
</dbReference>
<dbReference type="PANTHER" id="PTHR14145">
    <property type="entry name" value="26S PROTESOME SUBUNIT 6"/>
    <property type="match status" value="1"/>
</dbReference>
<comment type="similarity">
    <text evidence="1">Belongs to the proteasome subunit S10 family.</text>
</comment>
<evidence type="ECO:0000313" key="8">
    <source>
        <dbReference type="WBParaSite" id="TTAC_0000214101-mRNA-1"/>
    </source>
</evidence>
<dbReference type="SMART" id="SM00088">
    <property type="entry name" value="PINT"/>
    <property type="match status" value="1"/>
</dbReference>
<keyword evidence="3" id="KW-0647">Proteasome</keyword>
<gene>
    <name evidence="6" type="ORF">TTAC_LOCUS2128</name>
</gene>
<protein>
    <recommendedName>
        <fullName evidence="2">26S proteasome non-ATPase regulatory subunit 6</fullName>
    </recommendedName>
</protein>
<dbReference type="Pfam" id="PF01399">
    <property type="entry name" value="PCI"/>
    <property type="match status" value="1"/>
</dbReference>
<dbReference type="EMBL" id="UYWX01000777">
    <property type="protein sequence ID" value="VDM18979.1"/>
    <property type="molecule type" value="Genomic_DNA"/>
</dbReference>
<evidence type="ECO:0000256" key="1">
    <source>
        <dbReference type="ARBA" id="ARBA00005717"/>
    </source>
</evidence>
<dbReference type="Gene3D" id="1.25.40.570">
    <property type="match status" value="1"/>
</dbReference>
<reference evidence="6 7" key="2">
    <citation type="submission" date="2018-11" db="EMBL/GenBank/DDBJ databases">
        <authorList>
            <consortium name="Pathogen Informatics"/>
        </authorList>
    </citation>
    <scope>NUCLEOTIDE SEQUENCE [LARGE SCALE GENOMIC DNA]</scope>
</reference>